<dbReference type="SUPFAM" id="SSF48008">
    <property type="entry name" value="GntR ligand-binding domain-like"/>
    <property type="match status" value="1"/>
</dbReference>
<evidence type="ECO:0000256" key="2">
    <source>
        <dbReference type="ARBA" id="ARBA00023125"/>
    </source>
</evidence>
<reference evidence="5 6" key="1">
    <citation type="submission" date="2016-10" db="EMBL/GenBank/DDBJ databases">
        <authorList>
            <person name="de Groot N.N."/>
        </authorList>
    </citation>
    <scope>NUCLEOTIDE SEQUENCE [LARGE SCALE GENOMIC DNA]</scope>
    <source>
        <strain evidence="5 6">DSM 19981</strain>
    </source>
</reference>
<dbReference type="InterPro" id="IPR008920">
    <property type="entry name" value="TF_FadR/GntR_C"/>
</dbReference>
<evidence type="ECO:0000256" key="3">
    <source>
        <dbReference type="ARBA" id="ARBA00023163"/>
    </source>
</evidence>
<dbReference type="InterPro" id="IPR000524">
    <property type="entry name" value="Tscrpt_reg_HTH_GntR"/>
</dbReference>
<dbReference type="RefSeq" id="WP_092963020.1">
    <property type="nucleotide sequence ID" value="NZ_FOSQ01000018.1"/>
</dbReference>
<dbReference type="GO" id="GO:0003700">
    <property type="term" value="F:DNA-binding transcription factor activity"/>
    <property type="evidence" value="ECO:0007669"/>
    <property type="project" value="InterPro"/>
</dbReference>
<dbReference type="OrthoDB" id="8638122at2"/>
<dbReference type="PROSITE" id="PS50949">
    <property type="entry name" value="HTH_GNTR"/>
    <property type="match status" value="1"/>
</dbReference>
<evidence type="ECO:0000313" key="6">
    <source>
        <dbReference type="Proteomes" id="UP000199473"/>
    </source>
</evidence>
<sequence length="233" mass="25779">MTDGDHAATAAEAVAHRLRQDIVAGDLAPAAKLRLRDLVERYGIGTTPLREALSRLVAEGFVNGEGQKGFSVPPVTRAHLLDITRTRQMLEPEALRLAMQAGDAAWEDGIVASLSLLKREIERRDPANPAWQDSYEAKHHRFHRALVAACPLRSLTGFCDELYVQMTRYRRVMKTVLVDWNRATPVHENLATLALARDEATAMAALREHIGTTADHVLPVLFGPDGQDPRDLP</sequence>
<gene>
    <name evidence="5" type="ORF">SAMN02745775_1185</name>
</gene>
<dbReference type="AlphaFoldDB" id="A0A1I4EPR2"/>
<dbReference type="Gene3D" id="1.10.10.10">
    <property type="entry name" value="Winged helix-like DNA-binding domain superfamily/Winged helix DNA-binding domain"/>
    <property type="match status" value="1"/>
</dbReference>
<keyword evidence="2 5" id="KW-0238">DNA-binding</keyword>
<name>A0A1I4EPR2_9PROT</name>
<evidence type="ECO:0000313" key="5">
    <source>
        <dbReference type="EMBL" id="SFL07732.1"/>
    </source>
</evidence>
<keyword evidence="3" id="KW-0804">Transcription</keyword>
<protein>
    <submittedName>
        <fullName evidence="5">DNA-binding transcriptional regulator, GntR family</fullName>
    </submittedName>
</protein>
<feature type="domain" description="HTH gntR-type" evidence="4">
    <location>
        <begin position="8"/>
        <end position="75"/>
    </location>
</feature>
<dbReference type="SUPFAM" id="SSF46785">
    <property type="entry name" value="Winged helix' DNA-binding domain"/>
    <property type="match status" value="1"/>
</dbReference>
<keyword evidence="1" id="KW-0805">Transcription regulation</keyword>
<dbReference type="Gene3D" id="1.20.120.530">
    <property type="entry name" value="GntR ligand-binding domain-like"/>
    <property type="match status" value="1"/>
</dbReference>
<dbReference type="SMART" id="SM00895">
    <property type="entry name" value="FCD"/>
    <property type="match status" value="1"/>
</dbReference>
<evidence type="ECO:0000259" key="4">
    <source>
        <dbReference type="PROSITE" id="PS50949"/>
    </source>
</evidence>
<dbReference type="Pfam" id="PF07729">
    <property type="entry name" value="FCD"/>
    <property type="match status" value="1"/>
</dbReference>
<dbReference type="PANTHER" id="PTHR43537">
    <property type="entry name" value="TRANSCRIPTIONAL REGULATOR, GNTR FAMILY"/>
    <property type="match status" value="1"/>
</dbReference>
<dbReference type="InterPro" id="IPR036390">
    <property type="entry name" value="WH_DNA-bd_sf"/>
</dbReference>
<proteinExistence type="predicted"/>
<dbReference type="EMBL" id="FOSQ01000018">
    <property type="protein sequence ID" value="SFL07732.1"/>
    <property type="molecule type" value="Genomic_DNA"/>
</dbReference>
<dbReference type="Pfam" id="PF00392">
    <property type="entry name" value="GntR"/>
    <property type="match status" value="1"/>
</dbReference>
<dbReference type="InterPro" id="IPR011711">
    <property type="entry name" value="GntR_C"/>
</dbReference>
<dbReference type="GO" id="GO:0003677">
    <property type="term" value="F:DNA binding"/>
    <property type="evidence" value="ECO:0007669"/>
    <property type="project" value="UniProtKB-KW"/>
</dbReference>
<dbReference type="Proteomes" id="UP000199473">
    <property type="component" value="Unassembled WGS sequence"/>
</dbReference>
<evidence type="ECO:0000256" key="1">
    <source>
        <dbReference type="ARBA" id="ARBA00023015"/>
    </source>
</evidence>
<accession>A0A1I4EPR2</accession>
<keyword evidence="6" id="KW-1185">Reference proteome</keyword>
<dbReference type="InterPro" id="IPR036388">
    <property type="entry name" value="WH-like_DNA-bd_sf"/>
</dbReference>
<dbReference type="PANTHER" id="PTHR43537:SF20">
    <property type="entry name" value="HTH-TYPE TRANSCRIPTIONAL REPRESSOR GLAR"/>
    <property type="match status" value="1"/>
</dbReference>
<dbReference type="SMART" id="SM00345">
    <property type="entry name" value="HTH_GNTR"/>
    <property type="match status" value="1"/>
</dbReference>
<dbReference type="STRING" id="1123062.SAMN02745775_1185"/>
<organism evidence="5 6">
    <name type="scientific">Falsiroseomonas stagni DSM 19981</name>
    <dbReference type="NCBI Taxonomy" id="1123062"/>
    <lineage>
        <taxon>Bacteria</taxon>
        <taxon>Pseudomonadati</taxon>
        <taxon>Pseudomonadota</taxon>
        <taxon>Alphaproteobacteria</taxon>
        <taxon>Acetobacterales</taxon>
        <taxon>Roseomonadaceae</taxon>
        <taxon>Falsiroseomonas</taxon>
    </lineage>
</organism>